<dbReference type="EnsemblMetazoa" id="PPA39684.1">
    <property type="protein sequence ID" value="PPA39684.1"/>
    <property type="gene ID" value="WBGene00278053"/>
</dbReference>
<evidence type="ECO:0000313" key="2">
    <source>
        <dbReference type="Proteomes" id="UP000005239"/>
    </source>
</evidence>
<gene>
    <name evidence="1" type="primary">WBGene00278053</name>
</gene>
<reference evidence="2" key="1">
    <citation type="journal article" date="2008" name="Nat. Genet.">
        <title>The Pristionchus pacificus genome provides a unique perspective on nematode lifestyle and parasitism.</title>
        <authorList>
            <person name="Dieterich C."/>
            <person name="Clifton S.W."/>
            <person name="Schuster L.N."/>
            <person name="Chinwalla A."/>
            <person name="Delehaunty K."/>
            <person name="Dinkelacker I."/>
            <person name="Fulton L."/>
            <person name="Fulton R."/>
            <person name="Godfrey J."/>
            <person name="Minx P."/>
            <person name="Mitreva M."/>
            <person name="Roeseler W."/>
            <person name="Tian H."/>
            <person name="Witte H."/>
            <person name="Yang S.P."/>
            <person name="Wilson R.K."/>
            <person name="Sommer R.J."/>
        </authorList>
    </citation>
    <scope>NUCLEOTIDE SEQUENCE [LARGE SCALE GENOMIC DNA]</scope>
    <source>
        <strain evidence="2">PS312</strain>
    </source>
</reference>
<evidence type="ECO:0000313" key="1">
    <source>
        <dbReference type="EnsemblMetazoa" id="PPA39684.1"/>
    </source>
</evidence>
<protein>
    <submittedName>
        <fullName evidence="1">Transp_Tc5_C domain-containing protein</fullName>
    </submittedName>
</protein>
<dbReference type="OrthoDB" id="5876883at2759"/>
<keyword evidence="2" id="KW-1185">Reference proteome</keyword>
<dbReference type="InterPro" id="IPR007350">
    <property type="entry name" value="Transposase_Tc5_C"/>
</dbReference>
<dbReference type="Pfam" id="PF04236">
    <property type="entry name" value="Transp_Tc5_C"/>
    <property type="match status" value="1"/>
</dbReference>
<accession>A0A8R1YYT1</accession>
<proteinExistence type="predicted"/>
<organism evidence="1 2">
    <name type="scientific">Pristionchus pacificus</name>
    <name type="common">Parasitic nematode worm</name>
    <dbReference type="NCBI Taxonomy" id="54126"/>
    <lineage>
        <taxon>Eukaryota</taxon>
        <taxon>Metazoa</taxon>
        <taxon>Ecdysozoa</taxon>
        <taxon>Nematoda</taxon>
        <taxon>Chromadorea</taxon>
        <taxon>Rhabditida</taxon>
        <taxon>Rhabditina</taxon>
        <taxon>Diplogasteromorpha</taxon>
        <taxon>Diplogasteroidea</taxon>
        <taxon>Neodiplogasteridae</taxon>
        <taxon>Pristionchus</taxon>
    </lineage>
</organism>
<name>A0A2A6BDD1_PRIPA</name>
<dbReference type="AlphaFoldDB" id="A0A2A6BDD1"/>
<accession>A0A2A6BDD1</accession>
<reference evidence="1" key="2">
    <citation type="submission" date="2022-06" db="UniProtKB">
        <authorList>
            <consortium name="EnsemblMetazoa"/>
        </authorList>
    </citation>
    <scope>IDENTIFICATION</scope>
    <source>
        <strain evidence="1">PS312</strain>
    </source>
</reference>
<dbReference type="Proteomes" id="UP000005239">
    <property type="component" value="Unassembled WGS sequence"/>
</dbReference>
<sequence length="183" mass="20647">IWEYKKADQSRSSDVSATQHSFTILPIIKADGTLGEQLYVVLQEPGGRFPQKGHVKLDNLIVRAASTHIMTKSLMLDWFKECVAHPFSPTVSCTPGKEINDSDSDSNDSAHIFRPMLEYHWKKAGYIYSVIPNFKTPVQICFPPGIDSTTCHTSSCAEDSFIPCPHCNRSYCFGCYFIKYHKC</sequence>